<sequence length="128" mass="13794">MRAYASALALVAIPLAGCETLTSKDPAPVQALSGEWTVDLRPSFEDAPYDQQMVLTVSRSGEMTGTFYGSEISEGRAGAGQGRVCAAWRTFDNSGPYQHSGCLEGDTIVGQSWSEGRDFVLPWTARRD</sequence>
<evidence type="ECO:0008006" key="3">
    <source>
        <dbReference type="Google" id="ProtNLM"/>
    </source>
</evidence>
<protein>
    <recommendedName>
        <fullName evidence="3">DUF306 domain-containing protein</fullName>
    </recommendedName>
</protein>
<evidence type="ECO:0000313" key="1">
    <source>
        <dbReference type="EMBL" id="MXO63508.1"/>
    </source>
</evidence>
<comment type="caution">
    <text evidence="1">The sequence shown here is derived from an EMBL/GenBank/DDBJ whole genome shotgun (WGS) entry which is preliminary data.</text>
</comment>
<dbReference type="RefSeq" id="WP_160675838.1">
    <property type="nucleotide sequence ID" value="NZ_WTYN01000002.1"/>
</dbReference>
<gene>
    <name evidence="1" type="ORF">GRI48_10840</name>
</gene>
<reference evidence="1 2" key="1">
    <citation type="submission" date="2019-12" db="EMBL/GenBank/DDBJ databases">
        <title>Genomic-based taxomic classification of the family Erythrobacteraceae.</title>
        <authorList>
            <person name="Xu L."/>
        </authorList>
    </citation>
    <scope>NUCLEOTIDE SEQUENCE [LARGE SCALE GENOMIC DNA]</scope>
    <source>
        <strain evidence="1 2">MCCC 1A09965</strain>
    </source>
</reference>
<accession>A0A844YKE8</accession>
<dbReference type="Proteomes" id="UP000445582">
    <property type="component" value="Unassembled WGS sequence"/>
</dbReference>
<proteinExistence type="predicted"/>
<dbReference type="AlphaFoldDB" id="A0A844YKE8"/>
<evidence type="ECO:0000313" key="2">
    <source>
        <dbReference type="Proteomes" id="UP000445582"/>
    </source>
</evidence>
<organism evidence="1 2">
    <name type="scientific">Qipengyuania oceanensis</name>
    <dbReference type="NCBI Taxonomy" id="1463597"/>
    <lineage>
        <taxon>Bacteria</taxon>
        <taxon>Pseudomonadati</taxon>
        <taxon>Pseudomonadota</taxon>
        <taxon>Alphaproteobacteria</taxon>
        <taxon>Sphingomonadales</taxon>
        <taxon>Erythrobacteraceae</taxon>
        <taxon>Qipengyuania</taxon>
    </lineage>
</organism>
<name>A0A844YKE8_9SPHN</name>
<dbReference type="EMBL" id="WTYN01000002">
    <property type="protein sequence ID" value="MXO63508.1"/>
    <property type="molecule type" value="Genomic_DNA"/>
</dbReference>
<keyword evidence="2" id="KW-1185">Reference proteome</keyword>
<dbReference type="OrthoDB" id="6064734at2"/>